<dbReference type="InterPro" id="IPR039889">
    <property type="entry name" value="CCD33"/>
</dbReference>
<evidence type="ECO:0000313" key="2">
    <source>
        <dbReference type="Proteomes" id="UP000694415"/>
    </source>
</evidence>
<dbReference type="PANTHER" id="PTHR21623:SF2">
    <property type="entry name" value="COILED-COIL DOMAIN-CONTAINING PROTEIN 33"/>
    <property type="match status" value="1"/>
</dbReference>
<keyword evidence="2" id="KW-1185">Reference proteome</keyword>
<evidence type="ECO:0000313" key="1">
    <source>
        <dbReference type="Ensembl" id="ENSMSIP00000008937.1"/>
    </source>
</evidence>
<reference evidence="1" key="1">
    <citation type="submission" date="2025-08" db="UniProtKB">
        <authorList>
            <consortium name="Ensembl"/>
        </authorList>
    </citation>
    <scope>IDENTIFICATION</scope>
</reference>
<dbReference type="PANTHER" id="PTHR21623">
    <property type="entry name" value="SPERIOLIN-BINDING FACTOR"/>
    <property type="match status" value="1"/>
</dbReference>
<name>A0A8C6GMW6_MUSSI</name>
<protein>
    <submittedName>
        <fullName evidence="1">Coiled-coil domain containing 33</fullName>
    </submittedName>
</protein>
<organism evidence="1 2">
    <name type="scientific">Mus spicilegus</name>
    <name type="common">Mound-building mouse</name>
    <dbReference type="NCBI Taxonomy" id="10103"/>
    <lineage>
        <taxon>Eukaryota</taxon>
        <taxon>Metazoa</taxon>
        <taxon>Chordata</taxon>
        <taxon>Craniata</taxon>
        <taxon>Vertebrata</taxon>
        <taxon>Euteleostomi</taxon>
        <taxon>Mammalia</taxon>
        <taxon>Eutheria</taxon>
        <taxon>Euarchontoglires</taxon>
        <taxon>Glires</taxon>
        <taxon>Rodentia</taxon>
        <taxon>Myomorpha</taxon>
        <taxon>Muroidea</taxon>
        <taxon>Muridae</taxon>
        <taxon>Murinae</taxon>
        <taxon>Mus</taxon>
        <taxon>Mus</taxon>
    </lineage>
</organism>
<dbReference type="GO" id="GO:0005777">
    <property type="term" value="C:peroxisome"/>
    <property type="evidence" value="ECO:0007669"/>
    <property type="project" value="TreeGrafter"/>
</dbReference>
<dbReference type="Proteomes" id="UP000694415">
    <property type="component" value="Unplaced"/>
</dbReference>
<dbReference type="AlphaFoldDB" id="A0A8C6GMW6"/>
<dbReference type="GeneTree" id="ENSGT00390000017366"/>
<sequence>MAFRGPDPYLPASLLSQRLKAGEKTLDLEFEILSVGFNEEGRYALRLSAENPLQAGSSTGVQLQVNDGDPLPACSAVTEVIEQQDPGQSLTFTRNKFIFTLPKGFCKNDGQSDAHLRVEALRLDGSSGQEAQRVGEAIFPIYPRPDEPRMNLTAQDHEDLYRYCGNLALLRASEDPTARHCGGLAYSVAFHVHRDPRSSVSDCQLEPSQPELQTSREALSDKIEESYMSPFSTDSDQEGLSWEAGPWQHPAQAELLKRETLNWKSPVTGFSQPLLPHL</sequence>
<reference evidence="1" key="2">
    <citation type="submission" date="2025-09" db="UniProtKB">
        <authorList>
            <consortium name="Ensembl"/>
        </authorList>
    </citation>
    <scope>IDENTIFICATION</scope>
</reference>
<dbReference type="Ensembl" id="ENSMSIT00000011397.1">
    <property type="protein sequence ID" value="ENSMSIP00000008937.1"/>
    <property type="gene ID" value="ENSMSIG00000007727.1"/>
</dbReference>
<accession>A0A8C6GMW6</accession>
<proteinExistence type="predicted"/>